<evidence type="ECO:0000313" key="3">
    <source>
        <dbReference type="Proteomes" id="UP001500620"/>
    </source>
</evidence>
<reference evidence="3" key="1">
    <citation type="journal article" date="2019" name="Int. J. Syst. Evol. Microbiol.">
        <title>The Global Catalogue of Microorganisms (GCM) 10K type strain sequencing project: providing services to taxonomists for standard genome sequencing and annotation.</title>
        <authorList>
            <consortium name="The Broad Institute Genomics Platform"/>
            <consortium name="The Broad Institute Genome Sequencing Center for Infectious Disease"/>
            <person name="Wu L."/>
            <person name="Ma J."/>
        </authorList>
    </citation>
    <scope>NUCLEOTIDE SEQUENCE [LARGE SCALE GENOMIC DNA]</scope>
    <source>
        <strain evidence="3">JCM 17441</strain>
    </source>
</reference>
<dbReference type="Proteomes" id="UP001500620">
    <property type="component" value="Unassembled WGS sequence"/>
</dbReference>
<gene>
    <name evidence="2" type="ORF">GCM10022255_088460</name>
</gene>
<feature type="region of interest" description="Disordered" evidence="1">
    <location>
        <begin position="1"/>
        <end position="45"/>
    </location>
</feature>
<evidence type="ECO:0000313" key="2">
    <source>
        <dbReference type="EMBL" id="GAA4260314.1"/>
    </source>
</evidence>
<accession>A0ABP8DNH0</accession>
<feature type="compositionally biased region" description="Polar residues" evidence="1">
    <location>
        <begin position="1"/>
        <end position="23"/>
    </location>
</feature>
<protein>
    <submittedName>
        <fullName evidence="2">Uncharacterized protein</fullName>
    </submittedName>
</protein>
<sequence length="81" mass="7968">MGSAPSGATDSQTTRPGPASSTRIALAPVGAEAGHQGAADPPVALGWTPPAADAIRTSGGYIERRAARSLTVPAPGAATRY</sequence>
<name>A0ABP8DNH0_9ACTN</name>
<keyword evidence="3" id="KW-1185">Reference proteome</keyword>
<proteinExistence type="predicted"/>
<dbReference type="EMBL" id="BAABAT010000040">
    <property type="protein sequence ID" value="GAA4260314.1"/>
    <property type="molecule type" value="Genomic_DNA"/>
</dbReference>
<organism evidence="2 3">
    <name type="scientific">Dactylosporangium darangshiense</name>
    <dbReference type="NCBI Taxonomy" id="579108"/>
    <lineage>
        <taxon>Bacteria</taxon>
        <taxon>Bacillati</taxon>
        <taxon>Actinomycetota</taxon>
        <taxon>Actinomycetes</taxon>
        <taxon>Micromonosporales</taxon>
        <taxon>Micromonosporaceae</taxon>
        <taxon>Dactylosporangium</taxon>
    </lineage>
</organism>
<comment type="caution">
    <text evidence="2">The sequence shown here is derived from an EMBL/GenBank/DDBJ whole genome shotgun (WGS) entry which is preliminary data.</text>
</comment>
<evidence type="ECO:0000256" key="1">
    <source>
        <dbReference type="SAM" id="MobiDB-lite"/>
    </source>
</evidence>